<dbReference type="GO" id="GO:0016787">
    <property type="term" value="F:hydrolase activity"/>
    <property type="evidence" value="ECO:0007669"/>
    <property type="project" value="UniProtKB-KW"/>
</dbReference>
<dbReference type="OrthoDB" id="9804442at2"/>
<dbReference type="PANTHER" id="PTHR43046:SF16">
    <property type="entry name" value="ADP-RIBOSE PYROPHOSPHATASE YJHB-RELATED"/>
    <property type="match status" value="1"/>
</dbReference>
<dbReference type="Gene3D" id="6.10.250.1120">
    <property type="match status" value="1"/>
</dbReference>
<evidence type="ECO:0000256" key="2">
    <source>
        <dbReference type="ARBA" id="ARBA00022801"/>
    </source>
</evidence>
<sequence length="208" mass="23587">MDIEKQILTIASRIRALSQTGLVYATDEYNTERYEELLNLSNRITALVTDNDISSIESCYRIETDYVTPKVDIRAVVFNDQNEILLVQERADGGWAIPGGWADVGYSPTEIAVKEVKEETGLDVHPIRVVAIHDKRCQPHPPAPHYAYKIFILCELLGGEFAPAFDILDKGFFKQNEIPPLSEERTVQSQIDLMYEFKNNPDKQAVID</sequence>
<dbReference type="Gene3D" id="3.90.79.10">
    <property type="entry name" value="Nucleoside Triphosphate Pyrophosphohydrolase"/>
    <property type="match status" value="1"/>
</dbReference>
<keyword evidence="5" id="KW-1185">Reference proteome</keyword>
<dbReference type="Proteomes" id="UP000184480">
    <property type="component" value="Unassembled WGS sequence"/>
</dbReference>
<comment type="cofactor">
    <cofactor evidence="1">
        <name>Mg(2+)</name>
        <dbReference type="ChEBI" id="CHEBI:18420"/>
    </cofactor>
</comment>
<organism evidence="4 5">
    <name type="scientific">Dysgonomonas macrotermitis</name>
    <dbReference type="NCBI Taxonomy" id="1346286"/>
    <lineage>
        <taxon>Bacteria</taxon>
        <taxon>Pseudomonadati</taxon>
        <taxon>Bacteroidota</taxon>
        <taxon>Bacteroidia</taxon>
        <taxon>Bacteroidales</taxon>
        <taxon>Dysgonomonadaceae</taxon>
        <taxon>Dysgonomonas</taxon>
    </lineage>
</organism>
<dbReference type="Pfam" id="PF12535">
    <property type="entry name" value="Nudix_N"/>
    <property type="match status" value="1"/>
</dbReference>
<evidence type="ECO:0000313" key="4">
    <source>
        <dbReference type="EMBL" id="SHF16409.1"/>
    </source>
</evidence>
<keyword evidence="2" id="KW-0378">Hydrolase</keyword>
<dbReference type="RefSeq" id="WP_062181499.1">
    <property type="nucleotide sequence ID" value="NZ_BBXL01000013.1"/>
</dbReference>
<dbReference type="InterPro" id="IPR015797">
    <property type="entry name" value="NUDIX_hydrolase-like_dom_sf"/>
</dbReference>
<gene>
    <name evidence="4" type="ORF">SAMN05444362_10466</name>
</gene>
<dbReference type="STRING" id="1346286.SAMN05444362_10466"/>
<protein>
    <submittedName>
        <fullName evidence="4">ADP-ribose pyrophosphatase YjhB, NUDIX family</fullName>
    </submittedName>
</protein>
<dbReference type="PANTHER" id="PTHR43046">
    <property type="entry name" value="GDP-MANNOSE MANNOSYL HYDROLASE"/>
    <property type="match status" value="1"/>
</dbReference>
<proteinExistence type="predicted"/>
<feature type="domain" description="Nudix hydrolase" evidence="3">
    <location>
        <begin position="68"/>
        <end position="195"/>
    </location>
</feature>
<dbReference type="AlphaFoldDB" id="A0A1M4ZEC8"/>
<evidence type="ECO:0000259" key="3">
    <source>
        <dbReference type="PROSITE" id="PS51462"/>
    </source>
</evidence>
<evidence type="ECO:0000313" key="5">
    <source>
        <dbReference type="Proteomes" id="UP000184480"/>
    </source>
</evidence>
<dbReference type="Pfam" id="PF00293">
    <property type="entry name" value="NUDIX"/>
    <property type="match status" value="1"/>
</dbReference>
<dbReference type="SUPFAM" id="SSF55811">
    <property type="entry name" value="Nudix"/>
    <property type="match status" value="1"/>
</dbReference>
<dbReference type="InterPro" id="IPR059176">
    <property type="entry name" value="UDP-X_N"/>
</dbReference>
<accession>A0A1M4ZEC8</accession>
<reference evidence="5" key="1">
    <citation type="submission" date="2016-11" db="EMBL/GenBank/DDBJ databases">
        <authorList>
            <person name="Varghese N."/>
            <person name="Submissions S."/>
        </authorList>
    </citation>
    <scope>NUCLEOTIDE SEQUENCE [LARGE SCALE GENOMIC DNA]</scope>
    <source>
        <strain evidence="5">DSM 27370</strain>
    </source>
</reference>
<name>A0A1M4ZEC8_9BACT</name>
<dbReference type="InterPro" id="IPR000086">
    <property type="entry name" value="NUDIX_hydrolase_dom"/>
</dbReference>
<dbReference type="EMBL" id="FQUC01000004">
    <property type="protein sequence ID" value="SHF16409.1"/>
    <property type="molecule type" value="Genomic_DNA"/>
</dbReference>
<evidence type="ECO:0000256" key="1">
    <source>
        <dbReference type="ARBA" id="ARBA00001946"/>
    </source>
</evidence>
<dbReference type="PROSITE" id="PS51462">
    <property type="entry name" value="NUDIX"/>
    <property type="match status" value="1"/>
</dbReference>